<protein>
    <submittedName>
        <fullName evidence="1">Uncharacterized protein</fullName>
    </submittedName>
</protein>
<evidence type="ECO:0000313" key="1">
    <source>
        <dbReference type="EMBL" id="GFE52386.1"/>
    </source>
</evidence>
<dbReference type="Proteomes" id="UP000436522">
    <property type="component" value="Unassembled WGS sequence"/>
</dbReference>
<organism evidence="1 2">
    <name type="scientific">Roseobacter cerasinus</name>
    <dbReference type="NCBI Taxonomy" id="2602289"/>
    <lineage>
        <taxon>Bacteria</taxon>
        <taxon>Pseudomonadati</taxon>
        <taxon>Pseudomonadota</taxon>
        <taxon>Alphaproteobacteria</taxon>
        <taxon>Rhodobacterales</taxon>
        <taxon>Roseobacteraceae</taxon>
        <taxon>Roseobacter</taxon>
    </lineage>
</organism>
<proteinExistence type="predicted"/>
<name>A0A640W1M2_9RHOB</name>
<dbReference type="RefSeq" id="WP_159980980.1">
    <property type="nucleotide sequence ID" value="NZ_BLIV01000012.1"/>
</dbReference>
<dbReference type="EMBL" id="BLIV01000012">
    <property type="protein sequence ID" value="GFE52386.1"/>
    <property type="molecule type" value="Genomic_DNA"/>
</dbReference>
<gene>
    <name evidence="1" type="ORF">So717_41390</name>
</gene>
<keyword evidence="2" id="KW-1185">Reference proteome</keyword>
<dbReference type="AlphaFoldDB" id="A0A640W1M2"/>
<dbReference type="OrthoDB" id="9855841at2"/>
<accession>A0A640W1M2</accession>
<sequence length="120" mass="13897">MRFSRSQFEAIEELEAKRALEDGLYAFERDLVAEDPVLHQQVTAYRMSGDWRIWHRIVTLTDKGVYQRGLFALCLQSGIDITTDQNFAYIMENPALSGNTKARHVILMAMAFHRRSETTE</sequence>
<evidence type="ECO:0000313" key="2">
    <source>
        <dbReference type="Proteomes" id="UP000436522"/>
    </source>
</evidence>
<reference evidence="1 2" key="1">
    <citation type="submission" date="2019-12" db="EMBL/GenBank/DDBJ databases">
        <title>Roseobacter cerasinus sp. nov., isolated from seawater around aquaculture.</title>
        <authorList>
            <person name="Muramatsu S."/>
            <person name="Takabe Y."/>
            <person name="Mori K."/>
            <person name="Takaichi S."/>
            <person name="Hanada S."/>
        </authorList>
    </citation>
    <scope>NUCLEOTIDE SEQUENCE [LARGE SCALE GENOMIC DNA]</scope>
    <source>
        <strain evidence="1 2">AI77</strain>
    </source>
</reference>
<comment type="caution">
    <text evidence="1">The sequence shown here is derived from an EMBL/GenBank/DDBJ whole genome shotgun (WGS) entry which is preliminary data.</text>
</comment>